<keyword evidence="2" id="KW-1185">Reference proteome</keyword>
<sequence length="222" mass="24589">MIRAARVGCIVCSFLIAICVALRWGGWWRVGEVWVSSTRYVAAEQLTGILLGANVLRLQTRGIADWIQRDPRVLDVTIRVRPLGKRVEVEIKEREPAVQVQLQGGATVWVDAEGVILEPGTTPVVVGARRDGARVSPEAVQAAWAVARLDPTVRERFPMFDISDPTNVIAKGDRSPTLFLGEIGQLGDRLAILEELWKRGLLAECATVDFRVSDEVILKRTR</sequence>
<name>A0A2X3MK47_9BACT</name>
<gene>
    <name evidence="1" type="ORF">BARAN1_0269</name>
</gene>
<reference evidence="2" key="1">
    <citation type="submission" date="2018-05" db="EMBL/GenBank/DDBJ databases">
        <authorList>
            <person name="Hao L."/>
        </authorList>
    </citation>
    <scope>NUCLEOTIDE SEQUENCE [LARGE SCALE GENOMIC DNA]</scope>
</reference>
<evidence type="ECO:0000313" key="1">
    <source>
        <dbReference type="EMBL" id="SQD92294.1"/>
    </source>
</evidence>
<dbReference type="AlphaFoldDB" id="A0A2X3MK47"/>
<accession>A0A2X3MK47</accession>
<dbReference type="KEGG" id="bana:BARAN1_0269"/>
<keyword evidence="1" id="KW-0131">Cell cycle</keyword>
<dbReference type="Proteomes" id="UP000249818">
    <property type="component" value="Chromosome BARAN1"/>
</dbReference>
<evidence type="ECO:0000313" key="2">
    <source>
        <dbReference type="Proteomes" id="UP000249818"/>
    </source>
</evidence>
<dbReference type="RefSeq" id="WP_157959366.1">
    <property type="nucleotide sequence ID" value="NZ_LS483254.1"/>
</dbReference>
<dbReference type="EMBL" id="LS483254">
    <property type="protein sequence ID" value="SQD92294.1"/>
    <property type="molecule type" value="Genomic_DNA"/>
</dbReference>
<proteinExistence type="predicted"/>
<dbReference type="GO" id="GO:0051301">
    <property type="term" value="P:cell division"/>
    <property type="evidence" value="ECO:0007669"/>
    <property type="project" value="UniProtKB-KW"/>
</dbReference>
<protein>
    <submittedName>
        <fullName evidence="1">Putative Cell division protein FtsQ</fullName>
    </submittedName>
</protein>
<keyword evidence="1" id="KW-0132">Cell division</keyword>
<organism evidence="1 2">
    <name type="scientific">Candidatus Bipolaricaulis anaerobius</name>
    <dbReference type="NCBI Taxonomy" id="2026885"/>
    <lineage>
        <taxon>Bacteria</taxon>
        <taxon>Candidatus Bipolaricaulota</taxon>
        <taxon>Candidatus Bipolaricaulia</taxon>
        <taxon>Candidatus Bipolaricaulales</taxon>
        <taxon>Candidatus Bipolaricaulaceae</taxon>
        <taxon>Candidatus Bipolaricaulis</taxon>
    </lineage>
</organism>